<evidence type="ECO:0000256" key="1">
    <source>
        <dbReference type="SAM" id="Phobius"/>
    </source>
</evidence>
<dbReference type="Pfam" id="PF13803">
    <property type="entry name" value="DUF4184"/>
    <property type="match status" value="1"/>
</dbReference>
<accession>A0A428YZY9</accession>
<evidence type="ECO:0000313" key="3">
    <source>
        <dbReference type="Proteomes" id="UP000287547"/>
    </source>
</evidence>
<keyword evidence="1" id="KW-1133">Transmembrane helix</keyword>
<dbReference type="Proteomes" id="UP000287547">
    <property type="component" value="Unassembled WGS sequence"/>
</dbReference>
<feature type="transmembrane region" description="Helical" evidence="1">
    <location>
        <begin position="87"/>
        <end position="107"/>
    </location>
</feature>
<organism evidence="2 3">
    <name type="scientific">Kibdelosporangium aridum</name>
    <dbReference type="NCBI Taxonomy" id="2030"/>
    <lineage>
        <taxon>Bacteria</taxon>
        <taxon>Bacillati</taxon>
        <taxon>Actinomycetota</taxon>
        <taxon>Actinomycetes</taxon>
        <taxon>Pseudonocardiales</taxon>
        <taxon>Pseudonocardiaceae</taxon>
        <taxon>Kibdelosporangium</taxon>
    </lineage>
</organism>
<protein>
    <submittedName>
        <fullName evidence="2">DUF4184 domain-containing protein</fullName>
    </submittedName>
</protein>
<feature type="transmembrane region" description="Helical" evidence="1">
    <location>
        <begin position="137"/>
        <end position="155"/>
    </location>
</feature>
<reference evidence="2 3" key="1">
    <citation type="submission" date="2018-05" db="EMBL/GenBank/DDBJ databases">
        <title>Evolution of GPA BGCs.</title>
        <authorList>
            <person name="Waglechner N."/>
            <person name="Wright G.D."/>
        </authorList>
    </citation>
    <scope>NUCLEOTIDE SEQUENCE [LARGE SCALE GENOMIC DNA]</scope>
    <source>
        <strain evidence="2 3">A82846</strain>
    </source>
</reference>
<keyword evidence="1" id="KW-0812">Transmembrane</keyword>
<evidence type="ECO:0000313" key="2">
    <source>
        <dbReference type="EMBL" id="RSM77317.1"/>
    </source>
</evidence>
<dbReference type="RefSeq" id="WP_037267251.1">
    <property type="nucleotide sequence ID" value="NZ_QHKI01000041.1"/>
</dbReference>
<dbReference type="InterPro" id="IPR025238">
    <property type="entry name" value="DUF4184"/>
</dbReference>
<feature type="transmembrane region" description="Helical" evidence="1">
    <location>
        <begin position="205"/>
        <end position="231"/>
    </location>
</feature>
<gene>
    <name evidence="2" type="ORF">DMH04_35295</name>
</gene>
<dbReference type="AlphaFoldDB" id="A0A428YZY9"/>
<dbReference type="OrthoDB" id="8481923at2"/>
<comment type="caution">
    <text evidence="2">The sequence shown here is derived from an EMBL/GenBank/DDBJ whole genome shotgun (WGS) entry which is preliminary data.</text>
</comment>
<dbReference type="EMBL" id="QHKI01000041">
    <property type="protein sequence ID" value="RSM77317.1"/>
    <property type="molecule type" value="Genomic_DNA"/>
</dbReference>
<name>A0A428YZY9_KIBAR</name>
<feature type="transmembrane region" description="Helical" evidence="1">
    <location>
        <begin position="42"/>
        <end position="66"/>
    </location>
</feature>
<sequence length="234" mass="25422">MPFTLAHPAAVLPLRRHLWFPALAAGAMAPDVAYYLPMPIDTHSLVSVVTVDVIVGALMVLVAWAVQRPFLALCGDGIRARATAMKVPAWPIVLASLVMGAATHVVWDAFTHTHGFVVQNWSLMRISVIGPHRLYNVFGYVSAIVGLAVLGVALLNWYRRTPATQAHWRAPRRTPWILAAIGVATVVGALIALTDPVSQVSTYDWVRQLLLGSIQGAAVAFALYVVTFYVVKPR</sequence>
<feature type="transmembrane region" description="Helical" evidence="1">
    <location>
        <begin position="176"/>
        <end position="193"/>
    </location>
</feature>
<proteinExistence type="predicted"/>
<keyword evidence="1" id="KW-0472">Membrane</keyword>